<dbReference type="Gene3D" id="3.40.109.10">
    <property type="entry name" value="NADH Oxidase"/>
    <property type="match status" value="1"/>
</dbReference>
<keyword evidence="6" id="KW-0560">Oxidoreductase</keyword>
<dbReference type="InterPro" id="IPR000415">
    <property type="entry name" value="Nitroreductase-like"/>
</dbReference>
<feature type="domain" description="Nitroreductase" evidence="7">
    <location>
        <begin position="23"/>
        <end position="199"/>
    </location>
</feature>
<dbReference type="CDD" id="cd02149">
    <property type="entry name" value="NfsB-like"/>
    <property type="match status" value="1"/>
</dbReference>
<organism evidence="8 9">
    <name type="scientific">Sphaerotilus montanus</name>
    <dbReference type="NCBI Taxonomy" id="522889"/>
    <lineage>
        <taxon>Bacteria</taxon>
        <taxon>Pseudomonadati</taxon>
        <taxon>Pseudomonadota</taxon>
        <taxon>Betaproteobacteria</taxon>
        <taxon>Burkholderiales</taxon>
        <taxon>Sphaerotilaceae</taxon>
        <taxon>Sphaerotilus</taxon>
    </lineage>
</organism>
<dbReference type="GO" id="GO:0016491">
    <property type="term" value="F:oxidoreductase activity"/>
    <property type="evidence" value="ECO:0007669"/>
    <property type="project" value="UniProtKB-KW"/>
</dbReference>
<dbReference type="RefSeq" id="WP_179633536.1">
    <property type="nucleotide sequence ID" value="NZ_JACCFH010000001.1"/>
</dbReference>
<dbReference type="EMBL" id="JACCFH010000001">
    <property type="protein sequence ID" value="NYG32673.1"/>
    <property type="molecule type" value="Genomic_DNA"/>
</dbReference>
<evidence type="ECO:0000256" key="1">
    <source>
        <dbReference type="ARBA" id="ARBA00001917"/>
    </source>
</evidence>
<evidence type="ECO:0000256" key="2">
    <source>
        <dbReference type="ARBA" id="ARBA00007118"/>
    </source>
</evidence>
<evidence type="ECO:0000256" key="4">
    <source>
        <dbReference type="ARBA" id="ARBA00022643"/>
    </source>
</evidence>
<dbReference type="Pfam" id="PF00881">
    <property type="entry name" value="Nitroreductase"/>
    <property type="match status" value="1"/>
</dbReference>
<comment type="caution">
    <text evidence="8">The sequence shown here is derived from an EMBL/GenBank/DDBJ whole genome shotgun (WGS) entry which is preliminary data.</text>
</comment>
<dbReference type="Proteomes" id="UP000518288">
    <property type="component" value="Unassembled WGS sequence"/>
</dbReference>
<proteinExistence type="inferred from homology"/>
<dbReference type="InterPro" id="IPR029479">
    <property type="entry name" value="Nitroreductase"/>
</dbReference>
<dbReference type="SUPFAM" id="SSF55469">
    <property type="entry name" value="FMN-dependent nitroreductase-like"/>
    <property type="match status" value="1"/>
</dbReference>
<gene>
    <name evidence="8" type="ORF">BDD16_001659</name>
</gene>
<accession>A0A7Y9QWC0</accession>
<keyword evidence="3" id="KW-0285">Flavoprotein</keyword>
<reference evidence="8 9" key="1">
    <citation type="submission" date="2020-07" db="EMBL/GenBank/DDBJ databases">
        <title>Genomic Encyclopedia of Archaeal and Bacterial Type Strains, Phase II (KMG-II): from individual species to whole genera.</title>
        <authorList>
            <person name="Goeker M."/>
        </authorList>
    </citation>
    <scope>NUCLEOTIDE SEQUENCE [LARGE SCALE GENOMIC DNA]</scope>
    <source>
        <strain evidence="8 9">DSM 21226</strain>
    </source>
</reference>
<sequence>MNQPIPHPTVTAPASELIERLHWRYAAKKMDPAKAVPQDKVERILEAARLAPTSSGLQPYEILVVTDPAVRARIQPIAWNQAQITEGSHLLVFAAWDHYTAERINHMFDLTNEVRGFRSEGWENYRNMLLSAYPQRDPEVNFQHAARQAYIGLSAAMVAAAFEEVDCTPMEGFDPAALDEILGLRARGLRSAVILPLGYRQPEGDWLVNLQKVRRPRSEFITEV</sequence>
<evidence type="ECO:0000256" key="5">
    <source>
        <dbReference type="ARBA" id="ARBA00022857"/>
    </source>
</evidence>
<evidence type="ECO:0000313" key="9">
    <source>
        <dbReference type="Proteomes" id="UP000518288"/>
    </source>
</evidence>
<evidence type="ECO:0000313" key="8">
    <source>
        <dbReference type="EMBL" id="NYG32673.1"/>
    </source>
</evidence>
<protein>
    <submittedName>
        <fullName evidence="8">Nitroreductase</fullName>
    </submittedName>
</protein>
<keyword evidence="4" id="KW-0288">FMN</keyword>
<evidence type="ECO:0000259" key="7">
    <source>
        <dbReference type="Pfam" id="PF00881"/>
    </source>
</evidence>
<keyword evidence="9" id="KW-1185">Reference proteome</keyword>
<evidence type="ECO:0000256" key="3">
    <source>
        <dbReference type="ARBA" id="ARBA00022630"/>
    </source>
</evidence>
<comment type="cofactor">
    <cofactor evidence="1">
        <name>FMN</name>
        <dbReference type="ChEBI" id="CHEBI:58210"/>
    </cofactor>
</comment>
<dbReference type="InterPro" id="IPR033878">
    <property type="entry name" value="NfsB-like"/>
</dbReference>
<dbReference type="PANTHER" id="PTHR43673">
    <property type="entry name" value="NAD(P)H NITROREDUCTASE YDGI-RELATED"/>
    <property type="match status" value="1"/>
</dbReference>
<keyword evidence="5" id="KW-0521">NADP</keyword>
<dbReference type="AlphaFoldDB" id="A0A7Y9QWC0"/>
<evidence type="ECO:0000256" key="6">
    <source>
        <dbReference type="ARBA" id="ARBA00023002"/>
    </source>
</evidence>
<dbReference type="PANTHER" id="PTHR43673:SF2">
    <property type="entry name" value="NITROREDUCTASE"/>
    <property type="match status" value="1"/>
</dbReference>
<name>A0A7Y9QWC0_9BURK</name>
<comment type="similarity">
    <text evidence="2">Belongs to the nitroreductase family.</text>
</comment>